<feature type="compositionally biased region" description="Polar residues" evidence="6">
    <location>
        <begin position="87"/>
        <end position="103"/>
    </location>
</feature>
<feature type="region of interest" description="Disordered" evidence="6">
    <location>
        <begin position="536"/>
        <end position="563"/>
    </location>
</feature>
<feature type="compositionally biased region" description="Basic residues" evidence="6">
    <location>
        <begin position="107"/>
        <end position="117"/>
    </location>
</feature>
<evidence type="ECO:0000256" key="1">
    <source>
        <dbReference type="ARBA" id="ARBA00004141"/>
    </source>
</evidence>
<dbReference type="GO" id="GO:0006829">
    <property type="term" value="P:zinc ion transport"/>
    <property type="evidence" value="ECO:0007669"/>
    <property type="project" value="InterPro"/>
</dbReference>
<dbReference type="EMBL" id="HBFB01017664">
    <property type="protein sequence ID" value="CAD8681040.1"/>
    <property type="molecule type" value="Transcribed_RNA"/>
</dbReference>
<name>A0A7S0RLD4_9CHLO</name>
<feature type="compositionally biased region" description="Low complexity" evidence="6">
    <location>
        <begin position="652"/>
        <end position="662"/>
    </location>
</feature>
<dbReference type="Pfam" id="PF01545">
    <property type="entry name" value="Cation_efflux"/>
    <property type="match status" value="1"/>
</dbReference>
<dbReference type="InterPro" id="IPR027469">
    <property type="entry name" value="Cation_efflux_TMD_sf"/>
</dbReference>
<dbReference type="NCBIfam" id="TIGR01297">
    <property type="entry name" value="CDF"/>
    <property type="match status" value="1"/>
</dbReference>
<dbReference type="AlphaFoldDB" id="A0A7S0RLD4"/>
<feature type="transmembrane region" description="Helical" evidence="7">
    <location>
        <begin position="239"/>
        <end position="263"/>
    </location>
</feature>
<keyword evidence="2" id="KW-0813">Transport</keyword>
<dbReference type="PANTHER" id="PTHR13414:SF9">
    <property type="entry name" value="PROTON-COUPLED ZINC ANTIPORTER SLC30A9, MITOCHONDRIAL"/>
    <property type="match status" value="1"/>
</dbReference>
<dbReference type="InterPro" id="IPR002524">
    <property type="entry name" value="Cation_efflux"/>
</dbReference>
<dbReference type="GO" id="GO:0005783">
    <property type="term" value="C:endoplasmic reticulum"/>
    <property type="evidence" value="ECO:0007669"/>
    <property type="project" value="TreeGrafter"/>
</dbReference>
<feature type="transmembrane region" description="Helical" evidence="7">
    <location>
        <begin position="275"/>
        <end position="300"/>
    </location>
</feature>
<evidence type="ECO:0000256" key="4">
    <source>
        <dbReference type="ARBA" id="ARBA00022989"/>
    </source>
</evidence>
<evidence type="ECO:0000256" key="3">
    <source>
        <dbReference type="ARBA" id="ARBA00022692"/>
    </source>
</evidence>
<gene>
    <name evidence="9" type="ORF">CLEI1391_LOCUS9904</name>
</gene>
<sequence>MSRSLILDAMASMLSKHFQAKITSAIPKPHASVQSSMRTASCVHAQLNLTTDRSVTSRPLGLGLCHVRPGIAQHSRKLLRALHQHDGGSSQSAPASFSPTLHTSWGPRHHSFHHQSHRPLDKAEPSAQAGTYPTETVHPECYDTDNDSSSSNGKARMSASEREQQKRELHSLNVAIGANIVIMVAKVWVHLISGSSSMLAEAMHSVADILNQILLRVGVLKAMKAPSPQHQYGYMRDRFVWSLISAVGIFFLGAGASVIHGLHTLTETRVLEGAGWSYAVLGVSALLEGYSLWVASKYVVAGAAARRMPVLQYIKAGVDPTTVAVMMEDGGAVAGLLIAGVCTALAHATGNAMWDAAGSIAVGGLLGLIAVFLVQKNRDLLLGRSMNARETKEVLDHLAADPVVLAVSDTKSEEVGPRVYRFKAEVAWNSDALVDKYLKRCGREALAQRLKEAIVEEERAAAAAAASQSSNGAAPVTSTSGQQLPLDCVLKAYTRSIISSVGAEVDRIEAEIQAINPGIRWVDLETDRGRVPIHIVAPIPPAPTSSTSPPASGSAAPSSSSGASAASVSASAAAVSGGAHQSDPVLQGMAAAQALSQQQQHAAEVSQQQDECMMEGVLYDDATATRLQEASHGRHGAEGDPCDLCELPPVTPVTSSTTSAAAGQQSSR</sequence>
<evidence type="ECO:0000256" key="2">
    <source>
        <dbReference type="ARBA" id="ARBA00022448"/>
    </source>
</evidence>
<dbReference type="GO" id="GO:0008324">
    <property type="term" value="F:monoatomic cation transmembrane transporter activity"/>
    <property type="evidence" value="ECO:0007669"/>
    <property type="project" value="InterPro"/>
</dbReference>
<dbReference type="PANTHER" id="PTHR13414">
    <property type="entry name" value="HUEL-CATION TRANSPORTER"/>
    <property type="match status" value="1"/>
</dbReference>
<evidence type="ECO:0000256" key="7">
    <source>
        <dbReference type="SAM" id="Phobius"/>
    </source>
</evidence>
<dbReference type="InterPro" id="IPR058533">
    <property type="entry name" value="Cation_efflux_TM"/>
</dbReference>
<dbReference type="InterPro" id="IPR040177">
    <property type="entry name" value="SLC30A9"/>
</dbReference>
<feature type="compositionally biased region" description="Basic and acidic residues" evidence="6">
    <location>
        <begin position="629"/>
        <end position="638"/>
    </location>
</feature>
<feature type="region of interest" description="Disordered" evidence="6">
    <location>
        <begin position="628"/>
        <end position="668"/>
    </location>
</feature>
<evidence type="ECO:0000313" key="9">
    <source>
        <dbReference type="EMBL" id="CAD8681040.1"/>
    </source>
</evidence>
<feature type="transmembrane region" description="Helical" evidence="7">
    <location>
        <begin position="356"/>
        <end position="374"/>
    </location>
</feature>
<keyword evidence="4 7" id="KW-1133">Transmembrane helix</keyword>
<dbReference type="GO" id="GO:0006882">
    <property type="term" value="P:intracellular zinc ion homeostasis"/>
    <property type="evidence" value="ECO:0007669"/>
    <property type="project" value="TreeGrafter"/>
</dbReference>
<dbReference type="Gene3D" id="1.20.1510.10">
    <property type="entry name" value="Cation efflux protein transmembrane domain"/>
    <property type="match status" value="1"/>
</dbReference>
<evidence type="ECO:0000256" key="5">
    <source>
        <dbReference type="ARBA" id="ARBA00023136"/>
    </source>
</evidence>
<feature type="region of interest" description="Disordered" evidence="6">
    <location>
        <begin position="83"/>
        <end position="165"/>
    </location>
</feature>
<evidence type="ECO:0000259" key="8">
    <source>
        <dbReference type="Pfam" id="PF01545"/>
    </source>
</evidence>
<reference evidence="9" key="1">
    <citation type="submission" date="2021-01" db="EMBL/GenBank/DDBJ databases">
        <authorList>
            <person name="Corre E."/>
            <person name="Pelletier E."/>
            <person name="Niang G."/>
            <person name="Scheremetjew M."/>
            <person name="Finn R."/>
            <person name="Kale V."/>
            <person name="Holt S."/>
            <person name="Cochrane G."/>
            <person name="Meng A."/>
            <person name="Brown T."/>
            <person name="Cohen L."/>
        </authorList>
    </citation>
    <scope>NUCLEOTIDE SEQUENCE</scope>
    <source>
        <strain evidence="9">SAG 11-49</strain>
    </source>
</reference>
<protein>
    <recommendedName>
        <fullName evidence="8">Cation efflux protein transmembrane domain-containing protein</fullName>
    </recommendedName>
</protein>
<keyword evidence="5 7" id="KW-0472">Membrane</keyword>
<comment type="subcellular location">
    <subcellularLocation>
        <location evidence="1">Membrane</location>
        <topology evidence="1">Multi-pass membrane protein</topology>
    </subcellularLocation>
</comment>
<feature type="domain" description="Cation efflux protein transmembrane" evidence="8">
    <location>
        <begin position="174"/>
        <end position="382"/>
    </location>
</feature>
<feature type="transmembrane region" description="Helical" evidence="7">
    <location>
        <begin position="332"/>
        <end position="350"/>
    </location>
</feature>
<dbReference type="SUPFAM" id="SSF161111">
    <property type="entry name" value="Cation efflux protein transmembrane domain-like"/>
    <property type="match status" value="1"/>
</dbReference>
<dbReference type="GO" id="GO:0016020">
    <property type="term" value="C:membrane"/>
    <property type="evidence" value="ECO:0007669"/>
    <property type="project" value="UniProtKB-SubCell"/>
</dbReference>
<feature type="compositionally biased region" description="Low complexity" evidence="6">
    <location>
        <begin position="544"/>
        <end position="563"/>
    </location>
</feature>
<keyword evidence="3 7" id="KW-0812">Transmembrane</keyword>
<organism evidence="9">
    <name type="scientific">Chlamydomonas leiostraca</name>
    <dbReference type="NCBI Taxonomy" id="1034604"/>
    <lineage>
        <taxon>Eukaryota</taxon>
        <taxon>Viridiplantae</taxon>
        <taxon>Chlorophyta</taxon>
        <taxon>core chlorophytes</taxon>
        <taxon>Chlorophyceae</taxon>
        <taxon>CS clade</taxon>
        <taxon>Chlamydomonadales</taxon>
        <taxon>Chlamydomonadaceae</taxon>
        <taxon>Chlamydomonas</taxon>
    </lineage>
</organism>
<accession>A0A7S0RLD4</accession>
<evidence type="ECO:0000256" key="6">
    <source>
        <dbReference type="SAM" id="MobiDB-lite"/>
    </source>
</evidence>
<proteinExistence type="predicted"/>